<dbReference type="EMBL" id="KV453856">
    <property type="protein sequence ID" value="ODV84602.1"/>
    <property type="molecule type" value="Genomic_DNA"/>
</dbReference>
<evidence type="ECO:0000313" key="7">
    <source>
        <dbReference type="EMBL" id="ODV84602.1"/>
    </source>
</evidence>
<keyword evidence="4" id="KW-0342">GTP-binding</keyword>
<dbReference type="STRING" id="983967.A0A1E4SYR6"/>
<dbReference type="InterPro" id="IPR052279">
    <property type="entry name" value="EngB_GTPase"/>
</dbReference>
<dbReference type="Proteomes" id="UP000094801">
    <property type="component" value="Unassembled WGS sequence"/>
</dbReference>
<feature type="compositionally biased region" description="Low complexity" evidence="5">
    <location>
        <begin position="51"/>
        <end position="61"/>
    </location>
</feature>
<protein>
    <recommendedName>
        <fullName evidence="6">EngB-type G domain-containing protein</fullName>
    </recommendedName>
</protein>
<dbReference type="AlphaFoldDB" id="A0A1E4SYR6"/>
<organism evidence="7 8">
    <name type="scientific">[Candida] arabinofermentans NRRL YB-2248</name>
    <dbReference type="NCBI Taxonomy" id="983967"/>
    <lineage>
        <taxon>Eukaryota</taxon>
        <taxon>Fungi</taxon>
        <taxon>Dikarya</taxon>
        <taxon>Ascomycota</taxon>
        <taxon>Saccharomycotina</taxon>
        <taxon>Pichiomycetes</taxon>
        <taxon>Pichiales</taxon>
        <taxon>Pichiaceae</taxon>
        <taxon>Ogataea</taxon>
        <taxon>Ogataea/Candida clade</taxon>
    </lineage>
</organism>
<sequence length="363" mass="41940">MLFVPYFTRSISTSTGNVKKLPSILRSIPNIEQILQSPTTPTPTPTPTTPPKKSTVTTTSKQDTPRTIIDADYLNRYFSKDSLIPITDLTKSQLTHINKLFNTSKIYIDWSIYDYTQIPGEEERLKLEERINDTAPVDQDDGEVVEFDKYETDVKQPLIKNNMKLGHIKFIENKNKKILNQEIQNNLPEIILLGRCNVGKSSLINCILSPTNLKLNNPKELARVKNYAGYTPCLNFYNIGGLFRLVDSPGYGVKGKEWQGELVFKYLMNRRVLKNCYLILDGKIGLNQYDEEIIKNLYELGIQFDIIFSKIDKLKQFNRLQHLIELIENQSILNQLKMKPRFYFVNSMINDNDLNYRSVVDLI</sequence>
<dbReference type="PANTHER" id="PTHR46498">
    <property type="entry name" value="GTP-BINDING PROTEIN 8"/>
    <property type="match status" value="1"/>
</dbReference>
<dbReference type="PANTHER" id="PTHR46498:SF1">
    <property type="entry name" value="GTP-BINDING PROTEIN 8"/>
    <property type="match status" value="1"/>
</dbReference>
<evidence type="ECO:0000256" key="5">
    <source>
        <dbReference type="SAM" id="MobiDB-lite"/>
    </source>
</evidence>
<dbReference type="Pfam" id="PF01926">
    <property type="entry name" value="MMR_HSR1"/>
    <property type="match status" value="1"/>
</dbReference>
<evidence type="ECO:0000256" key="3">
    <source>
        <dbReference type="ARBA" id="ARBA00022842"/>
    </source>
</evidence>
<accession>A0A1E4SYR6</accession>
<dbReference type="InterPro" id="IPR030393">
    <property type="entry name" value="G_ENGB_dom"/>
</dbReference>
<dbReference type="GO" id="GO:0005525">
    <property type="term" value="F:GTP binding"/>
    <property type="evidence" value="ECO:0007669"/>
    <property type="project" value="UniProtKB-KW"/>
</dbReference>
<dbReference type="GO" id="GO:0046872">
    <property type="term" value="F:metal ion binding"/>
    <property type="evidence" value="ECO:0007669"/>
    <property type="project" value="UniProtKB-KW"/>
</dbReference>
<dbReference type="GO" id="GO:0005739">
    <property type="term" value="C:mitochondrion"/>
    <property type="evidence" value="ECO:0007669"/>
    <property type="project" value="TreeGrafter"/>
</dbReference>
<dbReference type="SUPFAM" id="SSF52540">
    <property type="entry name" value="P-loop containing nucleoside triphosphate hydrolases"/>
    <property type="match status" value="1"/>
</dbReference>
<keyword evidence="3" id="KW-0460">Magnesium</keyword>
<evidence type="ECO:0000256" key="1">
    <source>
        <dbReference type="ARBA" id="ARBA00022723"/>
    </source>
</evidence>
<feature type="compositionally biased region" description="Pro residues" evidence="5">
    <location>
        <begin position="40"/>
        <end position="50"/>
    </location>
</feature>
<keyword evidence="1" id="KW-0479">Metal-binding</keyword>
<evidence type="ECO:0000256" key="2">
    <source>
        <dbReference type="ARBA" id="ARBA00022741"/>
    </source>
</evidence>
<name>A0A1E4SYR6_9ASCO</name>
<dbReference type="InterPro" id="IPR027417">
    <property type="entry name" value="P-loop_NTPase"/>
</dbReference>
<feature type="region of interest" description="Disordered" evidence="5">
    <location>
        <begin position="35"/>
        <end position="63"/>
    </location>
</feature>
<gene>
    <name evidence="7" type="ORF">CANARDRAFT_8585</name>
</gene>
<feature type="domain" description="EngB-type G" evidence="6">
    <location>
        <begin position="186"/>
        <end position="363"/>
    </location>
</feature>
<evidence type="ECO:0000313" key="8">
    <source>
        <dbReference type="Proteomes" id="UP000094801"/>
    </source>
</evidence>
<keyword evidence="2" id="KW-0547">Nucleotide-binding</keyword>
<dbReference type="OrthoDB" id="391988at2759"/>
<dbReference type="CDD" id="cd01876">
    <property type="entry name" value="YihA_EngB"/>
    <property type="match status" value="1"/>
</dbReference>
<dbReference type="InterPro" id="IPR006073">
    <property type="entry name" value="GTP-bd"/>
</dbReference>
<keyword evidence="8" id="KW-1185">Reference proteome</keyword>
<proteinExistence type="predicted"/>
<dbReference type="Gene3D" id="3.40.50.300">
    <property type="entry name" value="P-loop containing nucleotide triphosphate hydrolases"/>
    <property type="match status" value="1"/>
</dbReference>
<evidence type="ECO:0000256" key="4">
    <source>
        <dbReference type="ARBA" id="ARBA00023134"/>
    </source>
</evidence>
<reference evidence="8" key="1">
    <citation type="submission" date="2016-04" db="EMBL/GenBank/DDBJ databases">
        <title>Comparative genomics of biotechnologically important yeasts.</title>
        <authorList>
            <consortium name="DOE Joint Genome Institute"/>
            <person name="Riley R."/>
            <person name="Haridas S."/>
            <person name="Wolfe K.H."/>
            <person name="Lopes M.R."/>
            <person name="Hittinger C.T."/>
            <person name="Goker M."/>
            <person name="Salamov A."/>
            <person name="Wisecaver J."/>
            <person name="Long T.M."/>
            <person name="Aerts A.L."/>
            <person name="Barry K."/>
            <person name="Choi C."/>
            <person name="Clum A."/>
            <person name="Coughlan A.Y."/>
            <person name="Deshpande S."/>
            <person name="Douglass A.P."/>
            <person name="Hanson S.J."/>
            <person name="Klenk H.-P."/>
            <person name="Labutti K."/>
            <person name="Lapidus A."/>
            <person name="Lindquist E."/>
            <person name="Lipzen A."/>
            <person name="Meier-Kolthoff J.P."/>
            <person name="Ohm R.A."/>
            <person name="Otillar R.P."/>
            <person name="Pangilinan J."/>
            <person name="Peng Y."/>
            <person name="Rokas A."/>
            <person name="Rosa C.A."/>
            <person name="Scheuner C."/>
            <person name="Sibirny A.A."/>
            <person name="Slot J.C."/>
            <person name="Stielow J.B."/>
            <person name="Sun H."/>
            <person name="Kurtzman C.P."/>
            <person name="Blackwell M."/>
            <person name="Grigoriev I.V."/>
            <person name="Jeffries T.W."/>
        </authorList>
    </citation>
    <scope>NUCLEOTIDE SEQUENCE [LARGE SCALE GENOMIC DNA]</scope>
    <source>
        <strain evidence="8">NRRL YB-2248</strain>
    </source>
</reference>
<evidence type="ECO:0000259" key="6">
    <source>
        <dbReference type="PROSITE" id="PS51706"/>
    </source>
</evidence>
<dbReference type="PROSITE" id="PS51706">
    <property type="entry name" value="G_ENGB"/>
    <property type="match status" value="1"/>
</dbReference>